<reference evidence="2 3" key="1">
    <citation type="journal article" date="2021" name="Int. J. Syst. Evol. Microbiol.">
        <title>Amazonocrinis nigriterrae gen. nov., sp. nov., Atlanticothrix silvestris gen. nov., sp. nov. and Dendronalium phyllosphericum gen. nov., sp. nov., nostocacean cyanobacteria from Brazilian environments.</title>
        <authorList>
            <person name="Alvarenga D.O."/>
            <person name="Andreote A.P.D."/>
            <person name="Branco L.H.Z."/>
            <person name="Delbaje E."/>
            <person name="Cruz R.B."/>
            <person name="Varani A.M."/>
            <person name="Fiore M.F."/>
        </authorList>
    </citation>
    <scope>NUCLEOTIDE SEQUENCE [LARGE SCALE GENOMIC DNA]</scope>
    <source>
        <strain evidence="2 3">CENA67</strain>
    </source>
</reference>
<comment type="caution">
    <text evidence="2">The sequence shown here is derived from an EMBL/GenBank/DDBJ whole genome shotgun (WGS) entry which is preliminary data.</text>
</comment>
<dbReference type="AlphaFoldDB" id="A0A8J7HQE8"/>
<evidence type="ECO:0000313" key="2">
    <source>
        <dbReference type="EMBL" id="MBH8563527.1"/>
    </source>
</evidence>
<organism evidence="2 3">
    <name type="scientific">Amazonocrinis nigriterrae CENA67</name>
    <dbReference type="NCBI Taxonomy" id="2794033"/>
    <lineage>
        <taxon>Bacteria</taxon>
        <taxon>Bacillati</taxon>
        <taxon>Cyanobacteriota</taxon>
        <taxon>Cyanophyceae</taxon>
        <taxon>Nostocales</taxon>
        <taxon>Nostocaceae</taxon>
        <taxon>Amazonocrinis</taxon>
        <taxon>Amazonocrinis nigriterrae</taxon>
    </lineage>
</organism>
<sequence>MNHPNSIWIPIKSESDLVRSIIDAKRIANEIGFDNNACQMIATAVSELSRNILKYVGKGEIIISFIQQGYRVGIEITAQDRGPGIADVEQAMTDNFSSSGTLGLGLPGVKRMMDEFEINSGLGKGTRVTIKKWR</sequence>
<protein>
    <submittedName>
        <fullName evidence="2">Anti-sigma regulatory factor</fullName>
    </submittedName>
</protein>
<dbReference type="EMBL" id="JAECZC010000026">
    <property type="protein sequence ID" value="MBH8563527.1"/>
    <property type="molecule type" value="Genomic_DNA"/>
</dbReference>
<dbReference type="RefSeq" id="WP_198125403.1">
    <property type="nucleotide sequence ID" value="NZ_JAECZC010000026.1"/>
</dbReference>
<dbReference type="Gene3D" id="3.30.565.10">
    <property type="entry name" value="Histidine kinase-like ATPase, C-terminal domain"/>
    <property type="match status" value="1"/>
</dbReference>
<dbReference type="CDD" id="cd16934">
    <property type="entry name" value="HATPase_RsbT-like"/>
    <property type="match status" value="1"/>
</dbReference>
<dbReference type="SUPFAM" id="SSF55874">
    <property type="entry name" value="ATPase domain of HSP90 chaperone/DNA topoisomerase II/histidine kinase"/>
    <property type="match status" value="1"/>
</dbReference>
<dbReference type="Proteomes" id="UP000632766">
    <property type="component" value="Unassembled WGS sequence"/>
</dbReference>
<feature type="domain" description="Histidine kinase/HSP90-like ATPase" evidence="1">
    <location>
        <begin position="41"/>
        <end position="131"/>
    </location>
</feature>
<evidence type="ECO:0000259" key="1">
    <source>
        <dbReference type="Pfam" id="PF02518"/>
    </source>
</evidence>
<dbReference type="InterPro" id="IPR003594">
    <property type="entry name" value="HATPase_dom"/>
</dbReference>
<gene>
    <name evidence="2" type="ORF">I8748_15250</name>
</gene>
<dbReference type="Pfam" id="PF02518">
    <property type="entry name" value="HATPase_c"/>
    <property type="match status" value="1"/>
</dbReference>
<dbReference type="InterPro" id="IPR036890">
    <property type="entry name" value="HATPase_C_sf"/>
</dbReference>
<keyword evidence="3" id="KW-1185">Reference proteome</keyword>
<accession>A0A8J7HQE8</accession>
<name>A0A8J7HQE8_9NOST</name>
<evidence type="ECO:0000313" key="3">
    <source>
        <dbReference type="Proteomes" id="UP000632766"/>
    </source>
</evidence>
<proteinExistence type="predicted"/>